<dbReference type="CDD" id="cd00075">
    <property type="entry name" value="HATPase"/>
    <property type="match status" value="1"/>
</dbReference>
<dbReference type="InterPro" id="IPR005467">
    <property type="entry name" value="His_kinase_dom"/>
</dbReference>
<evidence type="ECO:0000313" key="8">
    <source>
        <dbReference type="Proteomes" id="UP000270581"/>
    </source>
</evidence>
<dbReference type="InterPro" id="IPR050736">
    <property type="entry name" value="Sensor_HK_Regulatory"/>
</dbReference>
<organism evidence="7 8">
    <name type="scientific">Halosegnis longus</name>
    <dbReference type="NCBI Taxonomy" id="2216012"/>
    <lineage>
        <taxon>Archaea</taxon>
        <taxon>Methanobacteriati</taxon>
        <taxon>Methanobacteriota</taxon>
        <taxon>Stenosarchaea group</taxon>
        <taxon>Halobacteria</taxon>
        <taxon>Halobacteriales</taxon>
        <taxon>Natronomonadaceae</taxon>
        <taxon>Halosegnis</taxon>
    </lineage>
</organism>
<evidence type="ECO:0000256" key="2">
    <source>
        <dbReference type="ARBA" id="ARBA00012438"/>
    </source>
</evidence>
<comment type="catalytic activity">
    <reaction evidence="1">
        <text>ATP + protein L-histidine = ADP + protein N-phospho-L-histidine.</text>
        <dbReference type="EC" id="2.7.13.3"/>
    </reaction>
</comment>
<dbReference type="Pfam" id="PF02518">
    <property type="entry name" value="HATPase_c"/>
    <property type="match status" value="1"/>
</dbReference>
<dbReference type="Gene3D" id="3.30.565.10">
    <property type="entry name" value="Histidine kinase-like ATPase, C-terminal domain"/>
    <property type="match status" value="1"/>
</dbReference>
<accession>A0AAJ4R573</accession>
<evidence type="ECO:0000256" key="3">
    <source>
        <dbReference type="ARBA" id="ARBA00022679"/>
    </source>
</evidence>
<gene>
    <name evidence="7" type="ORF">Nmn1133_13870</name>
</gene>
<keyword evidence="8" id="KW-1185">Reference proteome</keyword>
<evidence type="ECO:0000256" key="4">
    <source>
        <dbReference type="ARBA" id="ARBA00022777"/>
    </source>
</evidence>
<protein>
    <recommendedName>
        <fullName evidence="2">histidine kinase</fullName>
        <ecNumber evidence="2">2.7.13.3</ecNumber>
    </recommendedName>
</protein>
<feature type="domain" description="Histidine kinase" evidence="6">
    <location>
        <begin position="20"/>
        <end position="168"/>
    </location>
</feature>
<evidence type="ECO:0000256" key="5">
    <source>
        <dbReference type="ARBA" id="ARBA00023012"/>
    </source>
</evidence>
<evidence type="ECO:0000313" key="7">
    <source>
        <dbReference type="EMBL" id="RNJ22027.1"/>
    </source>
</evidence>
<dbReference type="AlphaFoldDB" id="A0AAJ4R573"/>
<proteinExistence type="predicted"/>
<dbReference type="EMBL" id="RJJC01000003">
    <property type="protein sequence ID" value="RNJ22027.1"/>
    <property type="molecule type" value="Genomic_DNA"/>
</dbReference>
<dbReference type="PROSITE" id="PS50109">
    <property type="entry name" value="HIS_KIN"/>
    <property type="match status" value="1"/>
</dbReference>
<keyword evidence="3" id="KW-0808">Transferase</keyword>
<dbReference type="PRINTS" id="PR00344">
    <property type="entry name" value="BCTRLSENSOR"/>
</dbReference>
<dbReference type="GO" id="GO:0000160">
    <property type="term" value="P:phosphorelay signal transduction system"/>
    <property type="evidence" value="ECO:0007669"/>
    <property type="project" value="UniProtKB-KW"/>
</dbReference>
<dbReference type="GO" id="GO:0004673">
    <property type="term" value="F:protein histidine kinase activity"/>
    <property type="evidence" value="ECO:0007669"/>
    <property type="project" value="UniProtKB-EC"/>
</dbReference>
<reference evidence="7 8" key="1">
    <citation type="submission" date="2018-11" db="EMBL/GenBank/DDBJ databases">
        <title>Genome sequences of Natronomonas sp. CBA1133.</title>
        <authorList>
            <person name="Roh S.W."/>
            <person name="Cha I.-T."/>
        </authorList>
    </citation>
    <scope>NUCLEOTIDE SEQUENCE [LARGE SCALE GENOMIC DNA]</scope>
    <source>
        <strain evidence="7 8">CBA1133</strain>
    </source>
</reference>
<evidence type="ECO:0000256" key="1">
    <source>
        <dbReference type="ARBA" id="ARBA00000085"/>
    </source>
</evidence>
<keyword evidence="5" id="KW-0902">Two-component regulatory system</keyword>
<dbReference type="EC" id="2.7.13.3" evidence="2"/>
<dbReference type="SMART" id="SM00387">
    <property type="entry name" value="HATPase_c"/>
    <property type="match status" value="1"/>
</dbReference>
<dbReference type="InterPro" id="IPR004358">
    <property type="entry name" value="Sig_transdc_His_kin-like_C"/>
</dbReference>
<sequence length="175" mass="19047">MASLQFHGRSTAITDAFDSIDDLLVLASDGQKIAETETIDIAALVEECWSFASTDDATLSVMTDTTIRGDKSRLRQLFENLFRNAVEHGGENVTVRVGRINDEDGIYVEDDGLGIPDEDRNQVFDDGYSTGESGTGFGLSIVKQIVEAHSWEIRITDSAEGGARFDVTGVEFADC</sequence>
<dbReference type="SUPFAM" id="SSF55874">
    <property type="entry name" value="ATPase domain of HSP90 chaperone/DNA topoisomerase II/histidine kinase"/>
    <property type="match status" value="1"/>
</dbReference>
<name>A0AAJ4R573_9EURY</name>
<dbReference type="Proteomes" id="UP000270581">
    <property type="component" value="Unassembled WGS sequence"/>
</dbReference>
<dbReference type="InterPro" id="IPR003594">
    <property type="entry name" value="HATPase_dom"/>
</dbReference>
<keyword evidence="4 7" id="KW-0418">Kinase</keyword>
<evidence type="ECO:0000259" key="6">
    <source>
        <dbReference type="PROSITE" id="PS50109"/>
    </source>
</evidence>
<dbReference type="PANTHER" id="PTHR43711">
    <property type="entry name" value="TWO-COMPONENT HISTIDINE KINASE"/>
    <property type="match status" value="1"/>
</dbReference>
<dbReference type="InterPro" id="IPR036890">
    <property type="entry name" value="HATPase_C_sf"/>
</dbReference>
<dbReference type="PANTHER" id="PTHR43711:SF1">
    <property type="entry name" value="HISTIDINE KINASE 1"/>
    <property type="match status" value="1"/>
</dbReference>
<comment type="caution">
    <text evidence="7">The sequence shown here is derived from an EMBL/GenBank/DDBJ whole genome shotgun (WGS) entry which is preliminary data.</text>
</comment>